<sequence length="70" mass="7838">MGSQFPRRSPGQTKNEQLKSASSVGSRKWCRKRETEWDLRRAAQHTVGGTKVCSVRSHAPEALTAKEPED</sequence>
<feature type="region of interest" description="Disordered" evidence="1">
    <location>
        <begin position="1"/>
        <end position="32"/>
    </location>
</feature>
<name>Q6XYC0_HUMAN</name>
<evidence type="ECO:0000313" key="2">
    <source>
        <dbReference type="EMBL" id="AAP34473.1"/>
    </source>
</evidence>
<dbReference type="EMBL" id="AY203950">
    <property type="protein sequence ID" value="AAP34473.1"/>
    <property type="molecule type" value="mRNA"/>
</dbReference>
<evidence type="ECO:0000256" key="1">
    <source>
        <dbReference type="SAM" id="MobiDB-lite"/>
    </source>
</evidence>
<dbReference type="AlphaFoldDB" id="Q6XYC0"/>
<reference evidence="2" key="1">
    <citation type="submission" date="2002-12" db="EMBL/GenBank/DDBJ databases">
        <title>Novel Homo sapiens cDNA clones with function of promoting mice NIH/3T3 cells' growth.</title>
        <authorList>
            <person name="Wan D.F."/>
            <person name="Qin W.X."/>
            <person name="Zhou X.M."/>
            <person name="Zhang P.P."/>
            <person name="Jiang H.Q."/>
            <person name="Gu J.R."/>
        </authorList>
    </citation>
    <scope>NUCLEOTIDE SEQUENCE</scope>
</reference>
<feature type="compositionally biased region" description="Polar residues" evidence="1">
    <location>
        <begin position="10"/>
        <end position="25"/>
    </location>
</feature>
<organism evidence="2">
    <name type="scientific">Homo sapiens</name>
    <name type="common">Human</name>
    <dbReference type="NCBI Taxonomy" id="9606"/>
    <lineage>
        <taxon>Eukaryota</taxon>
        <taxon>Metazoa</taxon>
        <taxon>Chordata</taxon>
        <taxon>Craniata</taxon>
        <taxon>Vertebrata</taxon>
        <taxon>Euteleostomi</taxon>
        <taxon>Mammalia</taxon>
        <taxon>Eutheria</taxon>
        <taxon>Euarchontoglires</taxon>
        <taxon>Primates</taxon>
        <taxon>Haplorrhini</taxon>
        <taxon>Catarrhini</taxon>
        <taxon>Hominidae</taxon>
        <taxon>Homo</taxon>
    </lineage>
</organism>
<protein>
    <submittedName>
        <fullName evidence="2">LP2209</fullName>
    </submittedName>
</protein>
<dbReference type="PeptideAtlas" id="Q6XYC0"/>
<accession>Q6XYC0</accession>
<feature type="region of interest" description="Disordered" evidence="1">
    <location>
        <begin position="44"/>
        <end position="70"/>
    </location>
</feature>
<proteinExistence type="evidence at transcript level"/>